<feature type="non-terminal residue" evidence="3">
    <location>
        <position position="1"/>
    </location>
</feature>
<dbReference type="SMART" id="SM00382">
    <property type="entry name" value="AAA"/>
    <property type="match status" value="1"/>
</dbReference>
<feature type="compositionally biased region" description="Polar residues" evidence="1">
    <location>
        <begin position="663"/>
        <end position="679"/>
    </location>
</feature>
<dbReference type="InterPro" id="IPR058441">
    <property type="entry name" value="DUF8128"/>
</dbReference>
<organism evidence="3 4">
    <name type="scientific">Candidatus Yanofskybacteria bacterium GW2011_GWD2_39_48</name>
    <dbReference type="NCBI Taxonomy" id="1619031"/>
    <lineage>
        <taxon>Bacteria</taxon>
        <taxon>Candidatus Yanofskyibacteriota</taxon>
    </lineage>
</organism>
<dbReference type="PANTHER" id="PTHR30121:SF11">
    <property type="entry name" value="AAA+ ATPASE DOMAIN-CONTAINING PROTEIN"/>
    <property type="match status" value="1"/>
</dbReference>
<reference evidence="3 4" key="1">
    <citation type="journal article" date="2015" name="Nature">
        <title>rRNA introns, odd ribosomes, and small enigmatic genomes across a large radiation of phyla.</title>
        <authorList>
            <person name="Brown C.T."/>
            <person name="Hug L.A."/>
            <person name="Thomas B.C."/>
            <person name="Sharon I."/>
            <person name="Castelle C.J."/>
            <person name="Singh A."/>
            <person name="Wilkins M.J."/>
            <person name="Williams K.H."/>
            <person name="Banfield J.F."/>
        </authorList>
    </citation>
    <scope>NUCLEOTIDE SEQUENCE [LARGE SCALE GENOMIC DNA]</scope>
</reference>
<dbReference type="InterPro" id="IPR051162">
    <property type="entry name" value="T4SS_component"/>
</dbReference>
<dbReference type="InterPro" id="IPR002789">
    <property type="entry name" value="HerA_central"/>
</dbReference>
<name>A0A0G0P2B4_9BACT</name>
<comment type="caution">
    <text evidence="3">The sequence shown here is derived from an EMBL/GenBank/DDBJ whole genome shotgun (WGS) entry which is preliminary data.</text>
</comment>
<accession>A0A0G0P2B4</accession>
<dbReference type="PANTHER" id="PTHR30121">
    <property type="entry name" value="UNCHARACTERIZED PROTEIN YJGR-RELATED"/>
    <property type="match status" value="1"/>
</dbReference>
<sequence length="679" mass="76759">AGYLTLKENPILPLRTYQKLESDPLGSILTALSKLNKVDEGAAIQILIRPSDRKEIPRLAQKVAKEMQSGNKFSAALSLAKKPVKEKSGDQPKTQKPVTPFDEEIIKNIQAKATKPLFDTNIRVVVSAGDQTTADQLFNEILSSFVPLSGTELNKLNLVKVQYRYLKKLLFNYAFRIFNNDESTLLSSEELTSIYHFPLSSTMAPRIKFLKSKPAEPPVSLPQEGIILGVNVFRGQETEIRIPYEDRRRHLYIIGQTGTGKTTLLKALLKQDIENGEGICLIDPHGEFTEFALGVVPKERIDDVIYFDPGDISRPMGLNMLEVNPDHPEQKSMVIDELFGIFDKLYDLKTTGGPMFEKYFKNSALLLMDAREYAYKNNLPDRDNYIPVLADVSRVLVDDAFRAKLLTMEMNPLVKQFWQLEAEKAGGDQSLANMAPYISSKITSFVYNEFLRPIINQPKSAFNFREVMDSRKILIVNLSKGKIGDLNGNLLGMVIVGKLLMAALSRIDIDEKDRKDFYLYIDEFQNFTTDSISVILAEARKYRLDLTVAHQYIKQLKESIRDAIFGNVGSMAVMRIGADDAEYLKNKFEPVFSPQDLMNIDNFNAYVSLIMNNVIQRPFNIRIQKEIVFGAGNPDLVKLISSASKLKYGRPRDEVENEINAKYESNTSARPKIEPNSSF</sequence>
<dbReference type="Pfam" id="PF26449">
    <property type="entry name" value="DUF8128"/>
    <property type="match status" value="1"/>
</dbReference>
<dbReference type="InterPro" id="IPR027417">
    <property type="entry name" value="P-loop_NTPase"/>
</dbReference>
<evidence type="ECO:0000313" key="4">
    <source>
        <dbReference type="Proteomes" id="UP000034764"/>
    </source>
</evidence>
<dbReference type="Gene3D" id="3.40.50.300">
    <property type="entry name" value="P-loop containing nucleotide triphosphate hydrolases"/>
    <property type="match status" value="2"/>
</dbReference>
<protein>
    <recommendedName>
        <fullName evidence="2">AAA+ ATPase domain-containing protein</fullName>
    </recommendedName>
</protein>
<evidence type="ECO:0000259" key="2">
    <source>
        <dbReference type="SMART" id="SM00382"/>
    </source>
</evidence>
<feature type="region of interest" description="Disordered" evidence="1">
    <location>
        <begin position="659"/>
        <end position="679"/>
    </location>
</feature>
<dbReference type="AlphaFoldDB" id="A0A0G0P2B4"/>
<gene>
    <name evidence="3" type="ORF">UT53_C0041G0005</name>
</gene>
<feature type="domain" description="AAA+ ATPase" evidence="2">
    <location>
        <begin position="247"/>
        <end position="633"/>
    </location>
</feature>
<dbReference type="Pfam" id="PF01935">
    <property type="entry name" value="DUF87"/>
    <property type="match status" value="1"/>
</dbReference>
<dbReference type="EMBL" id="LBXD01000041">
    <property type="protein sequence ID" value="KKR22409.1"/>
    <property type="molecule type" value="Genomic_DNA"/>
</dbReference>
<proteinExistence type="predicted"/>
<dbReference type="PROSITE" id="PS00675">
    <property type="entry name" value="SIGMA54_INTERACT_1"/>
    <property type="match status" value="1"/>
</dbReference>
<evidence type="ECO:0000256" key="1">
    <source>
        <dbReference type="SAM" id="MobiDB-lite"/>
    </source>
</evidence>
<dbReference type="Proteomes" id="UP000034764">
    <property type="component" value="Unassembled WGS sequence"/>
</dbReference>
<dbReference type="InterPro" id="IPR003593">
    <property type="entry name" value="AAA+_ATPase"/>
</dbReference>
<dbReference type="InterPro" id="IPR025662">
    <property type="entry name" value="Sigma_54_int_dom_ATP-bd_1"/>
</dbReference>
<dbReference type="SUPFAM" id="SSF52540">
    <property type="entry name" value="P-loop containing nucleoside triphosphate hydrolases"/>
    <property type="match status" value="1"/>
</dbReference>
<evidence type="ECO:0000313" key="3">
    <source>
        <dbReference type="EMBL" id="KKR22409.1"/>
    </source>
</evidence>